<keyword evidence="6 7" id="KW-0998">Cell outer membrane</keyword>
<evidence type="ECO:0000256" key="1">
    <source>
        <dbReference type="ARBA" id="ARBA00004571"/>
    </source>
</evidence>
<dbReference type="EMBL" id="JBJDOT010000007">
    <property type="protein sequence ID" value="MFK3863618.1"/>
    <property type="molecule type" value="Genomic_DNA"/>
</dbReference>
<evidence type="ECO:0000256" key="8">
    <source>
        <dbReference type="SAM" id="SignalP"/>
    </source>
</evidence>
<keyword evidence="2 7" id="KW-0813">Transport</keyword>
<dbReference type="Gene3D" id="2.40.170.20">
    <property type="entry name" value="TonB-dependent receptor, beta-barrel domain"/>
    <property type="match status" value="1"/>
</dbReference>
<dbReference type="RefSeq" id="WP_404675061.1">
    <property type="nucleotide sequence ID" value="NZ_JBJDOT010000007.1"/>
</dbReference>
<dbReference type="InterPro" id="IPR037066">
    <property type="entry name" value="Plug_dom_sf"/>
</dbReference>
<proteinExistence type="inferred from homology"/>
<keyword evidence="4 7" id="KW-0812">Transmembrane</keyword>
<evidence type="ECO:0000313" key="10">
    <source>
        <dbReference type="Proteomes" id="UP001620262"/>
    </source>
</evidence>
<evidence type="ECO:0000256" key="7">
    <source>
        <dbReference type="PROSITE-ProRule" id="PRU01360"/>
    </source>
</evidence>
<dbReference type="Gene3D" id="2.170.130.10">
    <property type="entry name" value="TonB-dependent receptor, plug domain"/>
    <property type="match status" value="1"/>
</dbReference>
<name>A0ABW8KWJ5_9GAMM</name>
<keyword evidence="3 7" id="KW-1134">Transmembrane beta strand</keyword>
<keyword evidence="8" id="KW-0732">Signal</keyword>
<evidence type="ECO:0000256" key="2">
    <source>
        <dbReference type="ARBA" id="ARBA00022448"/>
    </source>
</evidence>
<keyword evidence="10" id="KW-1185">Reference proteome</keyword>
<dbReference type="InterPro" id="IPR039426">
    <property type="entry name" value="TonB-dep_rcpt-like"/>
</dbReference>
<comment type="caution">
    <text evidence="9">The sequence shown here is derived from an EMBL/GenBank/DDBJ whole genome shotgun (WGS) entry which is preliminary data.</text>
</comment>
<accession>A0ABW8KWJ5</accession>
<dbReference type="SUPFAM" id="SSF56935">
    <property type="entry name" value="Porins"/>
    <property type="match status" value="1"/>
</dbReference>
<dbReference type="PROSITE" id="PS52016">
    <property type="entry name" value="TONB_DEPENDENT_REC_3"/>
    <property type="match status" value="1"/>
</dbReference>
<sequence length="891" mass="100971">MKQMQHMQTPCLLTCLLFVTALPNAYGNEVKEENNQTEKQHCETKDCANLEHIQVNGQFIGIEVPEVIGRAYLNRDFINATPKGNGDINELIALLPGVQLSDEAMSIDSLAEITAPEISISGAQPWQTGFSLDGMNYNNRVDPATSSRLTASANDVSGGVQTMNVNSDIVDSITVYDHNIPAEYGDFSGGIVDVKTKSPFLTGDSGSIAYRTNQSDWGQYHIIQGDEEKVSETADALEPPSYTKENLDLSLQKRFNKHHGVLFSVNYMQSEISDLSLQTMQTQKRTNINSLIKYSYRDGWIDKLDLTAMYSPYQSDAYLKDVAASDYKLEGGNMGLIANFANDTKFGYWDTKINYSRSDSSREGPEHYFSWLQIKGKEWGQLADQGDDIRLSQEGGYGNLDTVQDTINIKSSLDVPRFEWLSMEHDIKLGGEYTSQSVKRDRDQDSYNYNAPQYIFNPNNPLDCNGYTLDCVQEQYRVDLTTLAEQFGGTFNFNDPEQSLAYAENTLVAAQYFSSRQVTPQEHIDVSLSRQSLFITDSLKWWRLSLNLGLRYDYDDFLKNHNIAPRLSVGYDIFDDGNTLLTAGANRYYDASLMSYKIREQQRFSYREYRPIRDSRLQGWQPSAYTGEFKYQFDELDTPYDDEIALGLKHATQSFGNFSVKYVRRLKKQQFSRVRSDEVSEDGYKYIRMTNNGTGSSKRYSIAWDARFAGHSLWANVSYSENKASNLSYDADADNTPLEELVYYQEGDEGRAVSLSQLQMLKTNFASPVIANIGWNVDWLDSLSTGLSATYKGAYDNAVKTTRLESYGLTQECSTCAIETVYLSVYEKREIEARIMVGLNLRFNYEFVKGQNVELRADITNLFNARTNTVTEGFSGVEPGRMYWLGASYNF</sequence>
<organism evidence="9 10">
    <name type="scientific">Pseudoalteromonas rhizosphaerae</name>
    <dbReference type="NCBI Taxonomy" id="2518973"/>
    <lineage>
        <taxon>Bacteria</taxon>
        <taxon>Pseudomonadati</taxon>
        <taxon>Pseudomonadota</taxon>
        <taxon>Gammaproteobacteria</taxon>
        <taxon>Alteromonadales</taxon>
        <taxon>Pseudoalteromonadaceae</taxon>
        <taxon>Pseudoalteromonas</taxon>
    </lineage>
</organism>
<evidence type="ECO:0000256" key="5">
    <source>
        <dbReference type="ARBA" id="ARBA00023136"/>
    </source>
</evidence>
<protein>
    <submittedName>
        <fullName evidence="9">Porin</fullName>
    </submittedName>
</protein>
<comment type="subcellular location">
    <subcellularLocation>
        <location evidence="1 7">Cell outer membrane</location>
        <topology evidence="1 7">Multi-pass membrane protein</topology>
    </subcellularLocation>
</comment>
<dbReference type="Proteomes" id="UP001620262">
    <property type="component" value="Unassembled WGS sequence"/>
</dbReference>
<evidence type="ECO:0000256" key="4">
    <source>
        <dbReference type="ARBA" id="ARBA00022692"/>
    </source>
</evidence>
<evidence type="ECO:0000256" key="3">
    <source>
        <dbReference type="ARBA" id="ARBA00022452"/>
    </source>
</evidence>
<dbReference type="InterPro" id="IPR036942">
    <property type="entry name" value="Beta-barrel_TonB_sf"/>
</dbReference>
<gene>
    <name evidence="9" type="ORF">ACI2JU_07000</name>
</gene>
<evidence type="ECO:0000256" key="6">
    <source>
        <dbReference type="ARBA" id="ARBA00023237"/>
    </source>
</evidence>
<feature type="signal peptide" evidence="8">
    <location>
        <begin position="1"/>
        <end position="27"/>
    </location>
</feature>
<evidence type="ECO:0000313" key="9">
    <source>
        <dbReference type="EMBL" id="MFK3863618.1"/>
    </source>
</evidence>
<feature type="chain" id="PRO_5046716987" evidence="8">
    <location>
        <begin position="28"/>
        <end position="891"/>
    </location>
</feature>
<comment type="similarity">
    <text evidence="7">Belongs to the TonB-dependent receptor family.</text>
</comment>
<reference evidence="9 10" key="1">
    <citation type="submission" date="2024-11" db="EMBL/GenBank/DDBJ databases">
        <title>The Natural Products Discovery Center: Release of the First 8490 Sequenced Strains for Exploring Actinobacteria Biosynthetic Diversity.</title>
        <authorList>
            <person name="Kalkreuter E."/>
            <person name="Kautsar S.A."/>
            <person name="Yang D."/>
            <person name="Bader C.D."/>
            <person name="Teijaro C.N."/>
            <person name="Fluegel L."/>
            <person name="Davis C.M."/>
            <person name="Simpson J.R."/>
            <person name="Lauterbach L."/>
            <person name="Steele A.D."/>
            <person name="Gui C."/>
            <person name="Meng S."/>
            <person name="Li G."/>
            <person name="Viehrig K."/>
            <person name="Ye F."/>
            <person name="Su P."/>
            <person name="Kiefer A.F."/>
            <person name="Nichols A."/>
            <person name="Cepeda A.J."/>
            <person name="Yan W."/>
            <person name="Fan B."/>
            <person name="Jiang Y."/>
            <person name="Adhikari A."/>
            <person name="Zheng C.-J."/>
            <person name="Schuster L."/>
            <person name="Cowan T.M."/>
            <person name="Smanski M.J."/>
            <person name="Chevrette M.G."/>
            <person name="De Carvalho L.P.S."/>
            <person name="Shen B."/>
        </authorList>
    </citation>
    <scope>NUCLEOTIDE SEQUENCE [LARGE SCALE GENOMIC DNA]</scope>
    <source>
        <strain evidence="9 10">NPDC078403</strain>
    </source>
</reference>
<keyword evidence="5 7" id="KW-0472">Membrane</keyword>